<gene>
    <name evidence="1" type="ORF">JQS30_12685</name>
</gene>
<dbReference type="Gene3D" id="3.10.180.10">
    <property type="entry name" value="2,3-Dihydroxybiphenyl 1,2-Dioxygenase, domain 1"/>
    <property type="match status" value="1"/>
</dbReference>
<protein>
    <submittedName>
        <fullName evidence="1">VOC family protein</fullName>
    </submittedName>
</protein>
<reference evidence="1" key="1">
    <citation type="submission" date="2021-02" db="EMBL/GenBank/DDBJ databases">
        <title>Natronoglycomyces albus gen. nov., sp. nov, a haloalkaliphilic actinobacterium from a soda solonchak soil.</title>
        <authorList>
            <person name="Sorokin D.Y."/>
            <person name="Khijniak T.V."/>
            <person name="Zakharycheva A.P."/>
            <person name="Boueva O.V."/>
            <person name="Ariskina E.V."/>
            <person name="Hahnke R.L."/>
            <person name="Bunk B."/>
            <person name="Sproer C."/>
            <person name="Schumann P."/>
            <person name="Evtushenko L.I."/>
            <person name="Kublanov I.V."/>
        </authorList>
    </citation>
    <scope>NUCLEOTIDE SEQUENCE</scope>
    <source>
        <strain evidence="1">DSM 106290</strain>
    </source>
</reference>
<dbReference type="CDD" id="cd06587">
    <property type="entry name" value="VOC"/>
    <property type="match status" value="1"/>
</dbReference>
<sequence>MKHYPSPVPDPGPNAVAPDIYRELYLMPMFVIIPSVDIEQSKDFWCRGLGFGDLFSAPQLTHLRRWAFQDVLLVPADQVEETPSSTVSFACVHNQLDQIATRCEELVPGCTSGPDEKPWNAVELTVTTPEGARVVMTAALPLPTAGPQAENLLDLGIDLPGT</sequence>
<dbReference type="KEGG" id="nav:JQS30_12685"/>
<proteinExistence type="predicted"/>
<keyword evidence="2" id="KW-1185">Reference proteome</keyword>
<dbReference type="RefSeq" id="WP_213170619.1">
    <property type="nucleotide sequence ID" value="NZ_CP070496.1"/>
</dbReference>
<accession>A0A895XLE9</accession>
<dbReference type="EMBL" id="CP070496">
    <property type="protein sequence ID" value="QSB04622.1"/>
    <property type="molecule type" value="Genomic_DNA"/>
</dbReference>
<evidence type="ECO:0000313" key="2">
    <source>
        <dbReference type="Proteomes" id="UP000662939"/>
    </source>
</evidence>
<dbReference type="SUPFAM" id="SSF54593">
    <property type="entry name" value="Glyoxalase/Bleomycin resistance protein/Dihydroxybiphenyl dioxygenase"/>
    <property type="match status" value="1"/>
</dbReference>
<dbReference type="Proteomes" id="UP000662939">
    <property type="component" value="Chromosome"/>
</dbReference>
<name>A0A895XLE9_9ACTN</name>
<organism evidence="1 2">
    <name type="scientific">Natronoglycomyces albus</name>
    <dbReference type="NCBI Taxonomy" id="2811108"/>
    <lineage>
        <taxon>Bacteria</taxon>
        <taxon>Bacillati</taxon>
        <taxon>Actinomycetota</taxon>
        <taxon>Actinomycetes</taxon>
        <taxon>Glycomycetales</taxon>
        <taxon>Glycomycetaceae</taxon>
        <taxon>Natronoglycomyces</taxon>
    </lineage>
</organism>
<evidence type="ECO:0000313" key="1">
    <source>
        <dbReference type="EMBL" id="QSB04622.1"/>
    </source>
</evidence>
<dbReference type="InterPro" id="IPR029068">
    <property type="entry name" value="Glyas_Bleomycin-R_OHBP_Dase"/>
</dbReference>
<dbReference type="AlphaFoldDB" id="A0A895XLE9"/>